<evidence type="ECO:0000256" key="12">
    <source>
        <dbReference type="ARBA" id="ARBA00023316"/>
    </source>
</evidence>
<gene>
    <name evidence="14" type="primary">MPUL0A12250</name>
    <name evidence="14" type="ORF">METSCH_A12250</name>
</gene>
<reference evidence="15" key="1">
    <citation type="submission" date="2019-03" db="EMBL/GenBank/DDBJ databases">
        <title>Snf2 controls pulcherriminic acid biosynthesis and connects pigmentation and antifungal activity of the yeast Metschnikowia pulcherrima.</title>
        <authorList>
            <person name="Gore-Lloyd D."/>
            <person name="Sumann I."/>
            <person name="Brachmann A.O."/>
            <person name="Schneeberger K."/>
            <person name="Ortiz-Merino R.A."/>
            <person name="Moreno-Beltran M."/>
            <person name="Schlaefli M."/>
            <person name="Kirner P."/>
            <person name="Santos Kron A."/>
            <person name="Wolfe K.H."/>
            <person name="Piel J."/>
            <person name="Ahrens C.H."/>
            <person name="Henk D."/>
            <person name="Freimoser F.M."/>
        </authorList>
    </citation>
    <scope>NUCLEOTIDE SEQUENCE [LARGE SCALE GENOMIC DNA]</scope>
    <source>
        <strain evidence="15">APC 1.2</strain>
    </source>
</reference>
<evidence type="ECO:0000256" key="13">
    <source>
        <dbReference type="SAM" id="Phobius"/>
    </source>
</evidence>
<evidence type="ECO:0000256" key="11">
    <source>
        <dbReference type="ARBA" id="ARBA00023136"/>
    </source>
</evidence>
<keyword evidence="10 13" id="KW-1133">Transmembrane helix</keyword>
<dbReference type="AlphaFoldDB" id="A0A4P6XHD7"/>
<comment type="similarity">
    <text evidence="3">Belongs to the CHS7 family.</text>
</comment>
<feature type="transmembrane region" description="Helical" evidence="13">
    <location>
        <begin position="154"/>
        <end position="175"/>
    </location>
</feature>
<evidence type="ECO:0000256" key="9">
    <source>
        <dbReference type="ARBA" id="ARBA00022927"/>
    </source>
</evidence>
<evidence type="ECO:0000256" key="10">
    <source>
        <dbReference type="ARBA" id="ARBA00022989"/>
    </source>
</evidence>
<dbReference type="Pfam" id="PF12271">
    <property type="entry name" value="Chs7"/>
    <property type="match status" value="1"/>
</dbReference>
<keyword evidence="8" id="KW-0256">Endoplasmic reticulum</keyword>
<proteinExistence type="inferred from homology"/>
<dbReference type="GO" id="GO:0051082">
    <property type="term" value="F:unfolded protein binding"/>
    <property type="evidence" value="ECO:0007669"/>
    <property type="project" value="TreeGrafter"/>
</dbReference>
<evidence type="ECO:0000256" key="2">
    <source>
        <dbReference type="ARBA" id="ARBA00004477"/>
    </source>
</evidence>
<keyword evidence="7 13" id="KW-0812">Transmembrane</keyword>
<keyword evidence="11 13" id="KW-0472">Membrane</keyword>
<comment type="function">
    <text evidence="1">Chaperone required for the export of the chitin synthase CHS3 from the endoplasmic reticulum.</text>
</comment>
<evidence type="ECO:0000256" key="6">
    <source>
        <dbReference type="ARBA" id="ARBA00022448"/>
    </source>
</evidence>
<dbReference type="Proteomes" id="UP000292447">
    <property type="component" value="Chromosome I"/>
</dbReference>
<feature type="transmembrane region" description="Helical" evidence="13">
    <location>
        <begin position="253"/>
        <end position="272"/>
    </location>
</feature>
<dbReference type="GO" id="GO:0071555">
    <property type="term" value="P:cell wall organization"/>
    <property type="evidence" value="ECO:0007669"/>
    <property type="project" value="UniProtKB-KW"/>
</dbReference>
<feature type="transmembrane region" description="Helical" evidence="13">
    <location>
        <begin position="87"/>
        <end position="104"/>
    </location>
</feature>
<name>A0A4P6XHD7_9ASCO</name>
<evidence type="ECO:0000256" key="4">
    <source>
        <dbReference type="ARBA" id="ARBA00011864"/>
    </source>
</evidence>
<organism evidence="14 15">
    <name type="scientific">Metschnikowia aff. pulcherrima</name>
    <dbReference type="NCBI Taxonomy" id="2163413"/>
    <lineage>
        <taxon>Eukaryota</taxon>
        <taxon>Fungi</taxon>
        <taxon>Dikarya</taxon>
        <taxon>Ascomycota</taxon>
        <taxon>Saccharomycotina</taxon>
        <taxon>Pichiomycetes</taxon>
        <taxon>Metschnikowiaceae</taxon>
        <taxon>Metschnikowia</taxon>
    </lineage>
</organism>
<dbReference type="PANTHER" id="PTHR35329">
    <property type="entry name" value="CHITIN SYNTHASE EXPORT CHAPERONE"/>
    <property type="match status" value="1"/>
</dbReference>
<evidence type="ECO:0000313" key="15">
    <source>
        <dbReference type="Proteomes" id="UP000292447"/>
    </source>
</evidence>
<dbReference type="PANTHER" id="PTHR35329:SF2">
    <property type="entry name" value="CHITIN SYNTHASE EXPORT CHAPERONE"/>
    <property type="match status" value="1"/>
</dbReference>
<comment type="subunit">
    <text evidence="4">Interacts with CHS3.</text>
</comment>
<feature type="transmembrane region" description="Helical" evidence="13">
    <location>
        <begin position="116"/>
        <end position="142"/>
    </location>
</feature>
<evidence type="ECO:0000256" key="7">
    <source>
        <dbReference type="ARBA" id="ARBA00022692"/>
    </source>
</evidence>
<dbReference type="GO" id="GO:0006457">
    <property type="term" value="P:protein folding"/>
    <property type="evidence" value="ECO:0007669"/>
    <property type="project" value="TreeGrafter"/>
</dbReference>
<accession>A0A4P6XHD7</accession>
<dbReference type="STRING" id="2163413.A0A4P6XHD7"/>
<dbReference type="GO" id="GO:0015031">
    <property type="term" value="P:protein transport"/>
    <property type="evidence" value="ECO:0007669"/>
    <property type="project" value="UniProtKB-KW"/>
</dbReference>
<feature type="transmembrane region" description="Helical" evidence="13">
    <location>
        <begin position="187"/>
        <end position="207"/>
    </location>
</feature>
<keyword evidence="9" id="KW-0653">Protein transport</keyword>
<dbReference type="GO" id="GO:0005789">
    <property type="term" value="C:endoplasmic reticulum membrane"/>
    <property type="evidence" value="ECO:0007669"/>
    <property type="project" value="UniProtKB-SubCell"/>
</dbReference>
<feature type="transmembrane region" description="Helical" evidence="13">
    <location>
        <begin position="219"/>
        <end position="241"/>
    </location>
</feature>
<evidence type="ECO:0000256" key="5">
    <source>
        <dbReference type="ARBA" id="ARBA00018354"/>
    </source>
</evidence>
<dbReference type="EMBL" id="CP034456">
    <property type="protein sequence ID" value="QBM86580.1"/>
    <property type="molecule type" value="Genomic_DNA"/>
</dbReference>
<protein>
    <recommendedName>
        <fullName evidence="5">Chitin synthase export chaperone</fullName>
    </recommendedName>
</protein>
<keyword evidence="15" id="KW-1185">Reference proteome</keyword>
<keyword evidence="12" id="KW-0961">Cell wall biogenesis/degradation</keyword>
<comment type="subcellular location">
    <subcellularLocation>
        <location evidence="2">Endoplasmic reticulum membrane</location>
        <topology evidence="2">Multi-pass membrane protein</topology>
    </subcellularLocation>
</comment>
<evidence type="ECO:0000256" key="8">
    <source>
        <dbReference type="ARBA" id="ARBA00022824"/>
    </source>
</evidence>
<evidence type="ECO:0000256" key="1">
    <source>
        <dbReference type="ARBA" id="ARBA00002732"/>
    </source>
</evidence>
<evidence type="ECO:0000313" key="14">
    <source>
        <dbReference type="EMBL" id="QBM86580.1"/>
    </source>
</evidence>
<feature type="transmembrane region" description="Helical" evidence="13">
    <location>
        <begin position="51"/>
        <end position="75"/>
    </location>
</feature>
<evidence type="ECO:0000256" key="3">
    <source>
        <dbReference type="ARBA" id="ARBA00009274"/>
    </source>
</evidence>
<sequence>MGFGSFEAICGKTGLPLCSVVAPLADHGLSYFSKGIVAECYSRPVELANTMIFQIGNAFIHIGTLIILLIIIFNVRSKYTAIGRSEMLSFFYLYMALTISSLVVDCGVSPPGSESYPYFVSLQLGLVSAVCICLLYNGILCFELWEDGSMLSRLGLHSICIAWFVVNFILSLATFKSWGSLSNSDTTGVFVVTYILNAVILVAYVISQLSMVLFALKSYWNLGAIMLFSFFFIVGQLLVYVFNNEICNRLTHYVDGIFFGSMCNLFAIMMIYKYWDMITSEDLEFSVANMDGGVTQFTDLPEKTHSNLFS</sequence>
<dbReference type="InterPro" id="IPR022057">
    <property type="entry name" value="Chs7"/>
</dbReference>
<keyword evidence="6" id="KW-0813">Transport</keyword>